<dbReference type="FunFam" id="3.40.47.10:FF:000089">
    <property type="entry name" value="Putative polyketide beta-ketoacyl synthase 2"/>
    <property type="match status" value="1"/>
</dbReference>
<sequence>MTAVVVTGLGVAAPNGLGTEAFWKATLAGQSGLARLTRFDPAQYPSVLAGEVKGFVADDHIPSRLMPQTDHMTRLALAAADWAIGDAGADPRHLPEYGMGVVTAASGGAVEFGQRELQNLWSKGKEYVSAYQSFAWFYAVNTGQISIRHKMRGPSGVLLTEQAGGIDAIGHARRHVRKGVPLVMSGGVDAALCPWGWVPQIAAGRMSSVPDPDRAYLPFSDDACGYVVGEGGAVVVVEDAASARERAAPRVYGMVAGYAATMDPAPGTGRPPGLRRAAENAIADAGLAPRDIDVVFADAMGVPELDRAEAAAITGLFGPYGVPVTAPKTMTGRLLAGGAALDVATALLSLHEGVIPPTVNVRATVPAYGLDLVTGQPRDTNPRSALVLARGYGGFNAALVLRRTDG</sequence>
<dbReference type="EMBL" id="KP410250">
    <property type="protein sequence ID" value="AKT74261.1"/>
    <property type="molecule type" value="Genomic_DNA"/>
</dbReference>
<protein>
    <submittedName>
        <fullName evidence="6">TxnA2</fullName>
    </submittedName>
</protein>
<evidence type="ECO:0000256" key="2">
    <source>
        <dbReference type="ARBA" id="ARBA00022679"/>
    </source>
</evidence>
<comment type="similarity">
    <text evidence="1 4">Belongs to the thiolase-like superfamily. Beta-ketoacyl-ACP synthases family.</text>
</comment>
<keyword evidence="2 4" id="KW-0808">Transferase</keyword>
<dbReference type="Gene3D" id="3.40.47.10">
    <property type="match status" value="2"/>
</dbReference>
<dbReference type="InterPro" id="IPR014031">
    <property type="entry name" value="Ketoacyl_synth_C"/>
</dbReference>
<keyword evidence="3" id="KW-0012">Acyltransferase</keyword>
<dbReference type="InterPro" id="IPR000794">
    <property type="entry name" value="Beta-ketoacyl_synthase"/>
</dbReference>
<evidence type="ECO:0000259" key="5">
    <source>
        <dbReference type="PROSITE" id="PS52004"/>
    </source>
</evidence>
<dbReference type="PROSITE" id="PS52004">
    <property type="entry name" value="KS3_2"/>
    <property type="match status" value="1"/>
</dbReference>
<name>A0A0K1H307_9ACTN</name>
<dbReference type="SUPFAM" id="SSF53901">
    <property type="entry name" value="Thiolase-like"/>
    <property type="match status" value="2"/>
</dbReference>
<dbReference type="Pfam" id="PF00109">
    <property type="entry name" value="ketoacyl-synt"/>
    <property type="match status" value="1"/>
</dbReference>
<dbReference type="AlphaFoldDB" id="A0A0K1H307"/>
<proteinExistence type="inferred from homology"/>
<feature type="domain" description="Ketosynthase family 3 (KS3)" evidence="5">
    <location>
        <begin position="1"/>
        <end position="403"/>
    </location>
</feature>
<evidence type="ECO:0000256" key="3">
    <source>
        <dbReference type="ARBA" id="ARBA00023315"/>
    </source>
</evidence>
<dbReference type="CDD" id="cd00832">
    <property type="entry name" value="CLF"/>
    <property type="match status" value="1"/>
</dbReference>
<dbReference type="InterPro" id="IPR020841">
    <property type="entry name" value="PKS_Beta-ketoAc_synthase_dom"/>
</dbReference>
<reference evidence="6" key="1">
    <citation type="journal article" date="2015" name="Chem. Sci.">
        <title>Biosynthesis of trioxacarcin revealing a different starter unit and complex tailoring steps for type II polyketide synthase.</title>
        <authorList>
            <person name="Zhang M."/>
            <person name="Hou X.-F."/>
            <person name="Qi L.-H."/>
            <person name="Yin Y."/>
            <person name="Li Q."/>
            <person name="Pan H.-X."/>
            <person name="Chen X.-Y."/>
            <person name="Tang G.-L."/>
        </authorList>
    </citation>
    <scope>NUCLEOTIDE SEQUENCE</scope>
    <source>
        <strain evidence="6">DO-45</strain>
    </source>
</reference>
<evidence type="ECO:0000313" key="6">
    <source>
        <dbReference type="EMBL" id="AKT74261.1"/>
    </source>
</evidence>
<dbReference type="GO" id="GO:0006633">
    <property type="term" value="P:fatty acid biosynthetic process"/>
    <property type="evidence" value="ECO:0007669"/>
    <property type="project" value="TreeGrafter"/>
</dbReference>
<evidence type="ECO:0000256" key="1">
    <source>
        <dbReference type="ARBA" id="ARBA00008467"/>
    </source>
</evidence>
<dbReference type="PANTHER" id="PTHR11712:SF322">
    <property type="entry name" value="POLYKETIDE BETA-KETOACYL SYNTHASE 2-RELATED"/>
    <property type="match status" value="1"/>
</dbReference>
<dbReference type="InterPro" id="IPR016039">
    <property type="entry name" value="Thiolase-like"/>
</dbReference>
<dbReference type="PANTHER" id="PTHR11712">
    <property type="entry name" value="POLYKETIDE SYNTHASE-RELATED"/>
    <property type="match status" value="1"/>
</dbReference>
<evidence type="ECO:0000256" key="4">
    <source>
        <dbReference type="RuleBase" id="RU003694"/>
    </source>
</evidence>
<dbReference type="GO" id="GO:0004315">
    <property type="term" value="F:3-oxoacyl-[acyl-carrier-protein] synthase activity"/>
    <property type="evidence" value="ECO:0007669"/>
    <property type="project" value="TreeGrafter"/>
</dbReference>
<dbReference type="Pfam" id="PF02801">
    <property type="entry name" value="Ketoacyl-synt_C"/>
    <property type="match status" value="1"/>
</dbReference>
<accession>A0A0K1H307</accession>
<dbReference type="InterPro" id="IPR014030">
    <property type="entry name" value="Ketoacyl_synth_N"/>
</dbReference>
<organism evidence="6">
    <name type="scientific">Streptomyces bottropensis</name>
    <dbReference type="NCBI Taxonomy" id="42235"/>
    <lineage>
        <taxon>Bacteria</taxon>
        <taxon>Bacillati</taxon>
        <taxon>Actinomycetota</taxon>
        <taxon>Actinomycetes</taxon>
        <taxon>Kitasatosporales</taxon>
        <taxon>Streptomycetaceae</taxon>
        <taxon>Streptomyces</taxon>
    </lineage>
</organism>